<gene>
    <name evidence="1" type="ORF">I7I53_09169</name>
</gene>
<organism evidence="1 2">
    <name type="scientific">Ajellomyces capsulatus (strain H88)</name>
    <name type="common">Darling's disease fungus</name>
    <name type="synonym">Histoplasma capsulatum</name>
    <dbReference type="NCBI Taxonomy" id="544711"/>
    <lineage>
        <taxon>Eukaryota</taxon>
        <taxon>Fungi</taxon>
        <taxon>Dikarya</taxon>
        <taxon>Ascomycota</taxon>
        <taxon>Pezizomycotina</taxon>
        <taxon>Eurotiomycetes</taxon>
        <taxon>Eurotiomycetidae</taxon>
        <taxon>Onygenales</taxon>
        <taxon>Ajellomycetaceae</taxon>
        <taxon>Histoplasma</taxon>
    </lineage>
</organism>
<name>A0A8A1L5P3_AJEC8</name>
<evidence type="ECO:0000313" key="2">
    <source>
        <dbReference type="Proteomes" id="UP000663419"/>
    </source>
</evidence>
<reference evidence="1" key="1">
    <citation type="submission" date="2021-01" db="EMBL/GenBank/DDBJ databases">
        <title>Chromosome-level genome assembly of a human fungal pathogen reveals clustering of transcriptionally co-regulated genes.</title>
        <authorList>
            <person name="Voorhies M."/>
            <person name="Cohen S."/>
            <person name="Shea T.P."/>
            <person name="Petrus S."/>
            <person name="Munoz J.F."/>
            <person name="Poplawski S."/>
            <person name="Goldman W.E."/>
            <person name="Michael T."/>
            <person name="Cuomo C.A."/>
            <person name="Sil A."/>
            <person name="Beyhan S."/>
        </authorList>
    </citation>
    <scope>NUCLEOTIDE SEQUENCE</scope>
    <source>
        <strain evidence="1">H88</strain>
    </source>
</reference>
<dbReference type="EMBL" id="CP069102">
    <property type="protein sequence ID" value="QSS48950.1"/>
    <property type="molecule type" value="Genomic_DNA"/>
</dbReference>
<dbReference type="Proteomes" id="UP000663419">
    <property type="component" value="Chromosome 1"/>
</dbReference>
<dbReference type="VEuPathDB" id="FungiDB:I7I53_09169"/>
<proteinExistence type="predicted"/>
<evidence type="ECO:0000313" key="1">
    <source>
        <dbReference type="EMBL" id="QSS48950.1"/>
    </source>
</evidence>
<dbReference type="AlphaFoldDB" id="A0A8A1L5P3"/>
<accession>A0A8A1L5P3</accession>
<protein>
    <submittedName>
        <fullName evidence="1">Uncharacterized protein</fullName>
    </submittedName>
</protein>
<sequence>MTGWVLIFKGKEVEHAFGEVMLLTSPIMKLGPMESLQLNSTAIWCSKHLAYPAMSGGSSVRADSSIINIKDDSTKDRPCLQFIFHLRFGYASMTADINKHGSLRKCAESTLLE</sequence>